<gene>
    <name evidence="3" type="ORF">FIM25_14005</name>
</gene>
<dbReference type="Proteomes" id="UP000321899">
    <property type="component" value="Unassembled WGS sequence"/>
</dbReference>
<dbReference type="Pfam" id="PF00497">
    <property type="entry name" value="SBP_bac_3"/>
    <property type="match status" value="1"/>
</dbReference>
<dbReference type="SUPFAM" id="SSF53850">
    <property type="entry name" value="Periplasmic binding protein-like II"/>
    <property type="match status" value="1"/>
</dbReference>
<evidence type="ECO:0000313" key="3">
    <source>
        <dbReference type="EMBL" id="TYT73664.1"/>
    </source>
</evidence>
<comment type="caution">
    <text evidence="3">The sequence shown here is derived from an EMBL/GenBank/DDBJ whole genome shotgun (WGS) entry which is preliminary data.</text>
</comment>
<protein>
    <submittedName>
        <fullName evidence="3">Transporter substrate-binding domain-containing protein</fullName>
    </submittedName>
</protein>
<dbReference type="PANTHER" id="PTHR35936:SF35">
    <property type="entry name" value="L-CYSTINE-BINDING PROTEIN TCYJ"/>
    <property type="match status" value="1"/>
</dbReference>
<dbReference type="PANTHER" id="PTHR35936">
    <property type="entry name" value="MEMBRANE-BOUND LYTIC MUREIN TRANSGLYCOSYLASE F"/>
    <property type="match status" value="1"/>
</dbReference>
<evidence type="ECO:0000256" key="1">
    <source>
        <dbReference type="ARBA" id="ARBA00022729"/>
    </source>
</evidence>
<evidence type="ECO:0000313" key="4">
    <source>
        <dbReference type="Proteomes" id="UP000321899"/>
    </source>
</evidence>
<sequence length="283" mass="32872">MVRRSGFLRRMMMRSERKNGFRTVFFLLSAVLLTLPYQGRTDEFSPRIHIVTPEWEGQTHNDGTGFFFEILKKIYEPEGVRVSWEFANWNRSLNLLRNGHADAMPSVWKEDADAAGLKVPALPLYIEYTVAVFKKELFPDWAGQNSLKGRSVVWYRGYDYHLRNPLKGIIMHRMEIPEEGNLWRLLDADRVDAFIDSRIDVDRYVDTHMVDTVVYRVAPLWGQKAYLAFSDRPSSMKLMHIFDKGMARLLASGELEKLHEKWQVAGFNASAWEQPGEIVLESP</sequence>
<evidence type="ECO:0000259" key="2">
    <source>
        <dbReference type="Pfam" id="PF00497"/>
    </source>
</evidence>
<dbReference type="OrthoDB" id="5453998at2"/>
<accession>A0A5S5MD71</accession>
<dbReference type="InterPro" id="IPR001638">
    <property type="entry name" value="Solute-binding_3/MltF_N"/>
</dbReference>
<proteinExistence type="predicted"/>
<reference evidence="3 4" key="1">
    <citation type="submission" date="2019-06" db="EMBL/GenBank/DDBJ databases">
        <title>Desulfobotulus mexicanus sp. nov., a novel sulfate-reducing bacterium isolated from the sediment of an alkaline crater lake in Mexico.</title>
        <authorList>
            <person name="Hirschler-Rea A."/>
        </authorList>
    </citation>
    <scope>NUCLEOTIDE SEQUENCE [LARGE SCALE GENOMIC DNA]</scope>
    <source>
        <strain evidence="3 4">PAR22N</strain>
    </source>
</reference>
<name>A0A5S5MD71_9BACT</name>
<dbReference type="AlphaFoldDB" id="A0A5S5MD71"/>
<keyword evidence="1" id="KW-0732">Signal</keyword>
<organism evidence="3 4">
    <name type="scientific">Desulfobotulus mexicanus</name>
    <dbReference type="NCBI Taxonomy" id="2586642"/>
    <lineage>
        <taxon>Bacteria</taxon>
        <taxon>Pseudomonadati</taxon>
        <taxon>Thermodesulfobacteriota</taxon>
        <taxon>Desulfobacteria</taxon>
        <taxon>Desulfobacterales</taxon>
        <taxon>Desulfobacteraceae</taxon>
        <taxon>Desulfobotulus</taxon>
    </lineage>
</organism>
<dbReference type="Gene3D" id="3.40.190.10">
    <property type="entry name" value="Periplasmic binding protein-like II"/>
    <property type="match status" value="2"/>
</dbReference>
<keyword evidence="4" id="KW-1185">Reference proteome</keyword>
<dbReference type="EMBL" id="VDMB01000023">
    <property type="protein sequence ID" value="TYT73664.1"/>
    <property type="molecule type" value="Genomic_DNA"/>
</dbReference>
<feature type="domain" description="Solute-binding protein family 3/N-terminal" evidence="2">
    <location>
        <begin position="60"/>
        <end position="262"/>
    </location>
</feature>